<sequence length="74" mass="8123">MISPDPITTREEAAREREKLLDFFARGMCCAVAHPGAPSEEALAKGRAVADDYLSAYEEWMVQLAARNASNPPE</sequence>
<dbReference type="AlphaFoldDB" id="A0A7W3T5I6"/>
<dbReference type="RefSeq" id="WP_182665586.1">
    <property type="nucleotide sequence ID" value="NZ_VKHS01000486.1"/>
</dbReference>
<dbReference type="EMBL" id="VKHS01000486">
    <property type="protein sequence ID" value="MBB0231330.1"/>
    <property type="molecule type" value="Genomic_DNA"/>
</dbReference>
<gene>
    <name evidence="1" type="ORF">FOE67_17900</name>
</gene>
<organism evidence="1 2">
    <name type="scientific">Streptomyces calidiresistens</name>
    <dbReference type="NCBI Taxonomy" id="1485586"/>
    <lineage>
        <taxon>Bacteria</taxon>
        <taxon>Bacillati</taxon>
        <taxon>Actinomycetota</taxon>
        <taxon>Actinomycetes</taxon>
        <taxon>Kitasatosporales</taxon>
        <taxon>Streptomycetaceae</taxon>
        <taxon>Streptomyces</taxon>
    </lineage>
</organism>
<proteinExistence type="predicted"/>
<name>A0A7W3T5I6_9ACTN</name>
<protein>
    <submittedName>
        <fullName evidence="1">Uncharacterized protein</fullName>
    </submittedName>
</protein>
<reference evidence="2" key="1">
    <citation type="submission" date="2019-10" db="EMBL/GenBank/DDBJ databases">
        <title>Streptomyces sp. nov., a novel actinobacterium isolated from alkaline environment.</title>
        <authorList>
            <person name="Golinska P."/>
        </authorList>
    </citation>
    <scope>NUCLEOTIDE SEQUENCE [LARGE SCALE GENOMIC DNA]</scope>
    <source>
        <strain evidence="2">DSM 42108</strain>
    </source>
</reference>
<keyword evidence="2" id="KW-1185">Reference proteome</keyword>
<accession>A0A7W3T5I6</accession>
<comment type="caution">
    <text evidence="1">The sequence shown here is derived from an EMBL/GenBank/DDBJ whole genome shotgun (WGS) entry which is preliminary data.</text>
</comment>
<evidence type="ECO:0000313" key="2">
    <source>
        <dbReference type="Proteomes" id="UP000530234"/>
    </source>
</evidence>
<evidence type="ECO:0000313" key="1">
    <source>
        <dbReference type="EMBL" id="MBB0231330.1"/>
    </source>
</evidence>
<dbReference type="Proteomes" id="UP000530234">
    <property type="component" value="Unassembled WGS sequence"/>
</dbReference>